<dbReference type="OrthoDB" id="195541at2"/>
<accession>T2KIX0</accession>
<dbReference type="InterPro" id="IPR038765">
    <property type="entry name" value="Papain-like_cys_pep_sf"/>
</dbReference>
<name>T2KIX0_FORAG</name>
<dbReference type="EMBL" id="HG315671">
    <property type="protein sequence ID" value="CDF78383.1"/>
    <property type="molecule type" value="Genomic_DNA"/>
</dbReference>
<dbReference type="STRING" id="1347342.BN863_6710"/>
<dbReference type="eggNOG" id="COG0791">
    <property type="taxonomic scope" value="Bacteria"/>
</dbReference>
<dbReference type="AlphaFoldDB" id="T2KIX0"/>
<dbReference type="SUPFAM" id="SSF54001">
    <property type="entry name" value="Cysteine proteinases"/>
    <property type="match status" value="1"/>
</dbReference>
<dbReference type="Pfam" id="PF05708">
    <property type="entry name" value="Peptidase_C92"/>
    <property type="match status" value="1"/>
</dbReference>
<dbReference type="PATRIC" id="fig|1347342.6.peg.675"/>
<organism evidence="1 2">
    <name type="scientific">Formosa agariphila (strain DSM 15362 / KCTC 12365 / LMG 23005 / KMM 3901 / M-2Alg 35-1)</name>
    <dbReference type="NCBI Taxonomy" id="1347342"/>
    <lineage>
        <taxon>Bacteria</taxon>
        <taxon>Pseudomonadati</taxon>
        <taxon>Bacteroidota</taxon>
        <taxon>Flavobacteriia</taxon>
        <taxon>Flavobacteriales</taxon>
        <taxon>Flavobacteriaceae</taxon>
        <taxon>Formosa</taxon>
    </lineage>
</organism>
<proteinExistence type="predicted"/>
<evidence type="ECO:0000313" key="1">
    <source>
        <dbReference type="EMBL" id="CDF78383.1"/>
    </source>
</evidence>
<dbReference type="Proteomes" id="UP000016160">
    <property type="component" value="Chromosome"/>
</dbReference>
<dbReference type="Gene3D" id="3.90.1720.10">
    <property type="entry name" value="endopeptidase domain like (from Nostoc punctiforme)"/>
    <property type="match status" value="1"/>
</dbReference>
<keyword evidence="2" id="KW-1185">Reference proteome</keyword>
<sequence length="225" mass="25395">MRTNYHIITLLLSALLFYNCDSTPEFELLEGDFLFQDVDCGPFCEAIEAVTEGVDHYNFSHVGLVMKNEAGELQVMEAVSEGVILTPLKSFLKRSLNKDHNPKVAVGRLKHEFNHLTPDAITFIKSKMDAKYDAVFDFENDSYYCSELIYFAYKAANNGTSIFEVAPMTYIAPDTNETFAIWDTYFYNLNTPVPEGKPGINPGGMSQSPYLDIVHLYGQPSKREP</sequence>
<dbReference type="HOGENOM" id="CLU_090004_0_0_10"/>
<protein>
    <recommendedName>
        <fullName evidence="3">Permuted papain-like amidase YaeF/Yiix C92 family enzyme</fullName>
    </recommendedName>
</protein>
<evidence type="ECO:0000313" key="2">
    <source>
        <dbReference type="Proteomes" id="UP000016160"/>
    </source>
</evidence>
<dbReference type="InterPro" id="IPR024453">
    <property type="entry name" value="Peptidase_C92"/>
</dbReference>
<dbReference type="RefSeq" id="WP_038527564.1">
    <property type="nucleotide sequence ID" value="NZ_HG315671.1"/>
</dbReference>
<reference evidence="1 2" key="1">
    <citation type="journal article" date="2013" name="Appl. Environ. Microbiol.">
        <title>The genome of the alga-associated marine flavobacterium Formosa agariphila KMM 3901T reveals a broad potential for degradation of algal polysaccharides.</title>
        <authorList>
            <person name="Mann A.J."/>
            <person name="Hahnke R.L."/>
            <person name="Huang S."/>
            <person name="Werner J."/>
            <person name="Xing P."/>
            <person name="Barbeyron T."/>
            <person name="Huettel B."/>
            <person name="Stueber K."/>
            <person name="Reinhardt R."/>
            <person name="Harder J."/>
            <person name="Gloeckner F.O."/>
            <person name="Amann R.I."/>
            <person name="Teeling H."/>
        </authorList>
    </citation>
    <scope>NUCLEOTIDE SEQUENCE [LARGE SCALE GENOMIC DNA]</scope>
    <source>
        <strain evidence="2">DSM 15362 / KCTC 12365 / LMG 23005 / KMM 3901</strain>
    </source>
</reference>
<evidence type="ECO:0008006" key="3">
    <source>
        <dbReference type="Google" id="ProtNLM"/>
    </source>
</evidence>
<gene>
    <name evidence="1" type="ORF">BN863_6710</name>
</gene>